<evidence type="ECO:0000256" key="1">
    <source>
        <dbReference type="ARBA" id="ARBA00023002"/>
    </source>
</evidence>
<dbReference type="GO" id="GO:0005829">
    <property type="term" value="C:cytosol"/>
    <property type="evidence" value="ECO:0007669"/>
    <property type="project" value="TreeGrafter"/>
</dbReference>
<dbReference type="EMBL" id="RKHY01000001">
    <property type="protein sequence ID" value="ROS44291.1"/>
    <property type="molecule type" value="Genomic_DNA"/>
</dbReference>
<dbReference type="Pfam" id="PF01243">
    <property type="entry name" value="PNPOx_N"/>
    <property type="match status" value="1"/>
</dbReference>
<dbReference type="GO" id="GO:0016627">
    <property type="term" value="F:oxidoreductase activity, acting on the CH-CH group of donors"/>
    <property type="evidence" value="ECO:0007669"/>
    <property type="project" value="TreeGrafter"/>
</dbReference>
<dbReference type="GeneID" id="301847979"/>
<keyword evidence="4" id="KW-1185">Reference proteome</keyword>
<evidence type="ECO:0000313" key="4">
    <source>
        <dbReference type="Proteomes" id="UP000274843"/>
    </source>
</evidence>
<proteinExistence type="predicted"/>
<reference evidence="3 4" key="1">
    <citation type="submission" date="2018-11" db="EMBL/GenBank/DDBJ databases">
        <title>Sequencing the genomes of 1000 actinobacteria strains.</title>
        <authorList>
            <person name="Klenk H.-P."/>
        </authorList>
    </citation>
    <scope>NUCLEOTIDE SEQUENCE [LARGE SCALE GENOMIC DNA]</scope>
    <source>
        <strain evidence="3 4">DSM 44348</strain>
    </source>
</reference>
<dbReference type="Gene3D" id="2.30.110.10">
    <property type="entry name" value="Electron Transport, Fmn-binding Protein, Chain A"/>
    <property type="match status" value="1"/>
</dbReference>
<dbReference type="InterPro" id="IPR052019">
    <property type="entry name" value="F420H2_bilvrd_red/Heme_oxyg"/>
</dbReference>
<accession>A0A3N2H5V1</accession>
<dbReference type="PANTHER" id="PTHR35176:SF6">
    <property type="entry name" value="HEME OXYGENASE HI_0854-RELATED"/>
    <property type="match status" value="1"/>
</dbReference>
<dbReference type="InterPro" id="IPR012349">
    <property type="entry name" value="Split_barrel_FMN-bd"/>
</dbReference>
<evidence type="ECO:0000313" key="3">
    <source>
        <dbReference type="EMBL" id="ROS44291.1"/>
    </source>
</evidence>
<keyword evidence="1" id="KW-0560">Oxidoreductase</keyword>
<evidence type="ECO:0000259" key="2">
    <source>
        <dbReference type="Pfam" id="PF01243"/>
    </source>
</evidence>
<organism evidence="3 4">
    <name type="scientific">Amycolatopsis thermoflava</name>
    <dbReference type="NCBI Taxonomy" id="84480"/>
    <lineage>
        <taxon>Bacteria</taxon>
        <taxon>Bacillati</taxon>
        <taxon>Actinomycetota</taxon>
        <taxon>Actinomycetes</taxon>
        <taxon>Pseudonocardiales</taxon>
        <taxon>Pseudonocardiaceae</taxon>
        <taxon>Amycolatopsis</taxon>
        <taxon>Amycolatopsis methanolica group</taxon>
    </lineage>
</organism>
<name>A0A3N2H5V1_9PSEU</name>
<dbReference type="SUPFAM" id="SSF50475">
    <property type="entry name" value="FMN-binding split barrel"/>
    <property type="match status" value="1"/>
</dbReference>
<gene>
    <name evidence="3" type="ORF">EDD35_6726</name>
</gene>
<dbReference type="Proteomes" id="UP000274843">
    <property type="component" value="Unassembled WGS sequence"/>
</dbReference>
<dbReference type="InterPro" id="IPR011576">
    <property type="entry name" value="Pyridox_Oxase_N"/>
</dbReference>
<dbReference type="GO" id="GO:0070967">
    <property type="term" value="F:coenzyme F420 binding"/>
    <property type="evidence" value="ECO:0007669"/>
    <property type="project" value="TreeGrafter"/>
</dbReference>
<protein>
    <submittedName>
        <fullName evidence="3">Pyridoxamine 5'-phosphate oxidase</fullName>
    </submittedName>
</protein>
<feature type="domain" description="Pyridoxamine 5'-phosphate oxidase N-terminal" evidence="2">
    <location>
        <begin position="12"/>
        <end position="143"/>
    </location>
</feature>
<dbReference type="AlphaFoldDB" id="A0A3N2H5V1"/>
<dbReference type="PANTHER" id="PTHR35176">
    <property type="entry name" value="HEME OXYGENASE HI_0854-RELATED"/>
    <property type="match status" value="1"/>
</dbReference>
<sequence length="185" mass="20831">MPKSDPSVAEIREAITELLRTEEVATLATIDSEGRPWASAMHIAGDGLVVYMHTFRHTRKSTQLRQNPNVSYSVCHLPPEGYAARQETRSLQIQGIATLVADPAEIERIAEISMEQFPWAGETALYDHVKLPDQGQQLFFRIEPVQGLWADNRVRMLYRVLLDFGDGGKTITKVEDYHAVVRGRA</sequence>
<dbReference type="RefSeq" id="WP_123686285.1">
    <property type="nucleotide sequence ID" value="NZ_RKHY01000001.1"/>
</dbReference>
<comment type="caution">
    <text evidence="3">The sequence shown here is derived from an EMBL/GenBank/DDBJ whole genome shotgun (WGS) entry which is preliminary data.</text>
</comment>